<comment type="caution">
    <text evidence="2">The sequence shown here is derived from an EMBL/GenBank/DDBJ whole genome shotgun (WGS) entry which is preliminary data.</text>
</comment>
<protein>
    <submittedName>
        <fullName evidence="2">Uncharacterized protein</fullName>
    </submittedName>
</protein>
<feature type="region of interest" description="Disordered" evidence="1">
    <location>
        <begin position="75"/>
        <end position="97"/>
    </location>
</feature>
<evidence type="ECO:0000313" key="2">
    <source>
        <dbReference type="EMBL" id="KAH3674951.1"/>
    </source>
</evidence>
<accession>A0A9P8PMW0</accession>
<reference evidence="2" key="2">
    <citation type="submission" date="2021-01" db="EMBL/GenBank/DDBJ databases">
        <authorList>
            <person name="Schikora-Tamarit M.A."/>
        </authorList>
    </citation>
    <scope>NUCLEOTIDE SEQUENCE</scope>
    <source>
        <strain evidence="2">CBS2887</strain>
    </source>
</reference>
<evidence type="ECO:0000256" key="1">
    <source>
        <dbReference type="SAM" id="MobiDB-lite"/>
    </source>
</evidence>
<reference evidence="2" key="1">
    <citation type="journal article" date="2021" name="Open Biol.">
        <title>Shared evolutionary footprints suggest mitochondrial oxidative damage underlies multiple complex I losses in fungi.</title>
        <authorList>
            <person name="Schikora-Tamarit M.A."/>
            <person name="Marcet-Houben M."/>
            <person name="Nosek J."/>
            <person name="Gabaldon T."/>
        </authorList>
    </citation>
    <scope>NUCLEOTIDE SEQUENCE</scope>
    <source>
        <strain evidence="2">CBS2887</strain>
    </source>
</reference>
<dbReference type="Proteomes" id="UP000774326">
    <property type="component" value="Unassembled WGS sequence"/>
</dbReference>
<organism evidence="2 3">
    <name type="scientific">Wickerhamomyces pijperi</name>
    <name type="common">Yeast</name>
    <name type="synonym">Pichia pijperi</name>
    <dbReference type="NCBI Taxonomy" id="599730"/>
    <lineage>
        <taxon>Eukaryota</taxon>
        <taxon>Fungi</taxon>
        <taxon>Dikarya</taxon>
        <taxon>Ascomycota</taxon>
        <taxon>Saccharomycotina</taxon>
        <taxon>Saccharomycetes</taxon>
        <taxon>Phaffomycetales</taxon>
        <taxon>Wickerhamomycetaceae</taxon>
        <taxon>Wickerhamomyces</taxon>
    </lineage>
</organism>
<proteinExistence type="predicted"/>
<dbReference type="AlphaFoldDB" id="A0A9P8PMW0"/>
<evidence type="ECO:0000313" key="3">
    <source>
        <dbReference type="Proteomes" id="UP000774326"/>
    </source>
</evidence>
<dbReference type="EMBL" id="JAEUBG010005439">
    <property type="protein sequence ID" value="KAH3674951.1"/>
    <property type="molecule type" value="Genomic_DNA"/>
</dbReference>
<keyword evidence="3" id="KW-1185">Reference proteome</keyword>
<name>A0A9P8PMW0_WICPI</name>
<feature type="compositionally biased region" description="Basic and acidic residues" evidence="1">
    <location>
        <begin position="85"/>
        <end position="97"/>
    </location>
</feature>
<sequence>MMHFSKDQVRDVMILNTVNLEELFNFTVVSQDMPRTSFSNGVTFNDTQHGLTNTTSLIILINNQHVQAFQMPHTVVQRPPINGERTNDQTSEEKLGLSELRNEIREDFSDTWMCD</sequence>
<gene>
    <name evidence="2" type="ORF">WICPIJ_009396</name>
</gene>